<keyword evidence="9 10" id="KW-0998">Cell outer membrane</keyword>
<dbReference type="GO" id="GO:0038023">
    <property type="term" value="F:signaling receptor activity"/>
    <property type="evidence" value="ECO:0007669"/>
    <property type="project" value="InterPro"/>
</dbReference>
<keyword evidence="7 10" id="KW-0472">Membrane</keyword>
<dbReference type="GO" id="GO:0015344">
    <property type="term" value="F:siderophore uptake transmembrane transporter activity"/>
    <property type="evidence" value="ECO:0007669"/>
    <property type="project" value="TreeGrafter"/>
</dbReference>
<evidence type="ECO:0000256" key="1">
    <source>
        <dbReference type="ARBA" id="ARBA00004571"/>
    </source>
</evidence>
<feature type="signal peptide" evidence="12">
    <location>
        <begin position="1"/>
        <end position="32"/>
    </location>
</feature>
<dbReference type="GO" id="GO:0015891">
    <property type="term" value="P:siderophore transport"/>
    <property type="evidence" value="ECO:0007669"/>
    <property type="project" value="InterPro"/>
</dbReference>
<keyword evidence="4 10" id="KW-1134">Transmembrane beta strand</keyword>
<keyword evidence="8 15" id="KW-0675">Receptor</keyword>
<dbReference type="CDD" id="cd01347">
    <property type="entry name" value="ligand_gated_channel"/>
    <property type="match status" value="1"/>
</dbReference>
<dbReference type="PANTHER" id="PTHR32552">
    <property type="entry name" value="FERRICHROME IRON RECEPTOR-RELATED"/>
    <property type="match status" value="1"/>
</dbReference>
<dbReference type="SUPFAM" id="SSF56935">
    <property type="entry name" value="Porins"/>
    <property type="match status" value="1"/>
</dbReference>
<keyword evidence="3 10" id="KW-0813">Transport</keyword>
<reference evidence="15 16" key="1">
    <citation type="submission" date="2017-03" db="EMBL/GenBank/DDBJ databases">
        <authorList>
            <person name="Afonso C.L."/>
            <person name="Miller P.J."/>
            <person name="Scott M.A."/>
            <person name="Spackman E."/>
            <person name="Goraichik I."/>
            <person name="Dimitrov K.M."/>
            <person name="Suarez D.L."/>
            <person name="Swayne D.E."/>
        </authorList>
    </citation>
    <scope>NUCLEOTIDE SEQUENCE [LARGE SCALE GENOMIC DNA]</scope>
    <source>
        <strain evidence="15 16">CECT 7751</strain>
    </source>
</reference>
<dbReference type="InterPro" id="IPR012910">
    <property type="entry name" value="Plug_dom"/>
</dbReference>
<organism evidence="15 16">
    <name type="scientific">Pseudooceanicola marinus</name>
    <dbReference type="NCBI Taxonomy" id="396013"/>
    <lineage>
        <taxon>Bacteria</taxon>
        <taxon>Pseudomonadati</taxon>
        <taxon>Pseudomonadota</taxon>
        <taxon>Alphaproteobacteria</taxon>
        <taxon>Rhodobacterales</taxon>
        <taxon>Paracoccaceae</taxon>
        <taxon>Pseudooceanicola</taxon>
    </lineage>
</organism>
<keyword evidence="12" id="KW-0732">Signal</keyword>
<name>A0A1X6ZN30_9RHOB</name>
<comment type="similarity">
    <text evidence="2 10 11">Belongs to the TonB-dependent receptor family.</text>
</comment>
<keyword evidence="6 11" id="KW-0798">TonB box</keyword>
<dbReference type="InterPro" id="IPR037066">
    <property type="entry name" value="Plug_dom_sf"/>
</dbReference>
<dbReference type="PANTHER" id="PTHR32552:SF74">
    <property type="entry name" value="HYDROXAMATE SIDEROPHORE RECEPTOR FHUE"/>
    <property type="match status" value="1"/>
</dbReference>
<dbReference type="GO" id="GO:0009279">
    <property type="term" value="C:cell outer membrane"/>
    <property type="evidence" value="ECO:0007669"/>
    <property type="project" value="UniProtKB-SubCell"/>
</dbReference>
<dbReference type="InterPro" id="IPR039426">
    <property type="entry name" value="TonB-dep_rcpt-like"/>
</dbReference>
<evidence type="ECO:0000256" key="2">
    <source>
        <dbReference type="ARBA" id="ARBA00009810"/>
    </source>
</evidence>
<evidence type="ECO:0000313" key="16">
    <source>
        <dbReference type="Proteomes" id="UP000193963"/>
    </source>
</evidence>
<evidence type="ECO:0000259" key="13">
    <source>
        <dbReference type="Pfam" id="PF00593"/>
    </source>
</evidence>
<comment type="subcellular location">
    <subcellularLocation>
        <location evidence="1 10">Cell outer membrane</location>
        <topology evidence="1 10">Multi-pass membrane protein</topology>
    </subcellularLocation>
</comment>
<evidence type="ECO:0000259" key="14">
    <source>
        <dbReference type="Pfam" id="PF07715"/>
    </source>
</evidence>
<keyword evidence="16" id="KW-1185">Reference proteome</keyword>
<dbReference type="OrthoDB" id="9760333at2"/>
<dbReference type="InterPro" id="IPR036942">
    <property type="entry name" value="Beta-barrel_TonB_sf"/>
</dbReference>
<evidence type="ECO:0000256" key="12">
    <source>
        <dbReference type="SAM" id="SignalP"/>
    </source>
</evidence>
<evidence type="ECO:0000256" key="6">
    <source>
        <dbReference type="ARBA" id="ARBA00023077"/>
    </source>
</evidence>
<evidence type="ECO:0000256" key="8">
    <source>
        <dbReference type="ARBA" id="ARBA00023170"/>
    </source>
</evidence>
<evidence type="ECO:0000256" key="5">
    <source>
        <dbReference type="ARBA" id="ARBA00022692"/>
    </source>
</evidence>
<dbReference type="Proteomes" id="UP000193963">
    <property type="component" value="Unassembled WGS sequence"/>
</dbReference>
<dbReference type="InterPro" id="IPR000531">
    <property type="entry name" value="Beta-barrel_TonB"/>
</dbReference>
<evidence type="ECO:0000256" key="4">
    <source>
        <dbReference type="ARBA" id="ARBA00022452"/>
    </source>
</evidence>
<dbReference type="AlphaFoldDB" id="A0A1X6ZN30"/>
<dbReference type="EMBL" id="FWFN01000005">
    <property type="protein sequence ID" value="SLN55885.1"/>
    <property type="molecule type" value="Genomic_DNA"/>
</dbReference>
<protein>
    <submittedName>
        <fullName evidence="15">Fe(3+)-pyochelin receptor</fullName>
    </submittedName>
</protein>
<evidence type="ECO:0000256" key="10">
    <source>
        <dbReference type="PROSITE-ProRule" id="PRU01360"/>
    </source>
</evidence>
<evidence type="ECO:0000256" key="9">
    <source>
        <dbReference type="ARBA" id="ARBA00023237"/>
    </source>
</evidence>
<dbReference type="Pfam" id="PF00593">
    <property type="entry name" value="TonB_dep_Rec_b-barrel"/>
    <property type="match status" value="1"/>
</dbReference>
<proteinExistence type="inferred from homology"/>
<feature type="domain" description="TonB-dependent receptor plug" evidence="14">
    <location>
        <begin position="71"/>
        <end position="169"/>
    </location>
</feature>
<evidence type="ECO:0000256" key="3">
    <source>
        <dbReference type="ARBA" id="ARBA00022448"/>
    </source>
</evidence>
<accession>A0A1X6ZN30</accession>
<dbReference type="Pfam" id="PF07715">
    <property type="entry name" value="Plug"/>
    <property type="match status" value="1"/>
</dbReference>
<gene>
    <name evidence="15" type="primary">fptA</name>
    <name evidence="15" type="ORF">PSM7751_02755</name>
</gene>
<dbReference type="RefSeq" id="WP_085888783.1">
    <property type="nucleotide sequence ID" value="NZ_FWFN01000005.1"/>
</dbReference>
<dbReference type="PROSITE" id="PS52016">
    <property type="entry name" value="TONB_DEPENDENT_REC_3"/>
    <property type="match status" value="1"/>
</dbReference>
<dbReference type="Gene3D" id="2.40.170.20">
    <property type="entry name" value="TonB-dependent receptor, beta-barrel domain"/>
    <property type="match status" value="1"/>
</dbReference>
<evidence type="ECO:0000256" key="7">
    <source>
        <dbReference type="ARBA" id="ARBA00023136"/>
    </source>
</evidence>
<sequence length="707" mass="76671">MTRPLLPRRALHLALLASTTLTTPALVTPALAQDVIELEPINVEGSSYETEGTNSYTSNLISVGEKAAMTPREVPQSTSVVTRKQIEDGGYGALEEALADTPGIMILSNDSGRSSIYSRGYEFDYLYFDGLPAPVSSIYGTQPDLSIVDHVEVLKGPAGLFIGTGEPAGSINMRLKQATSVDPKGYASASVDSNGHTRTELDYSSALNEEGTIRGRAVLAYADGDGFVDRQENGVLSAYGTVAWDITPDTTLTFSLAHMERDIAPFNGLPTYADGALMWLDESTSTGADWNYFENATTDAVLALEHHFANGVRAKASLRASHQEANFLYAYGGSSADADNVITTMSWLGQDWEQDSLALDAHVEMPFLMGNMDSNLILGADWQKLDSSTYGLRGSEDGSWDLDTDDTASLPRPAEDYTTLEERDITSTGLYAQLRVKPSDQLTLIGGARVSWYDGDITSGTIGTARDLDSTDIDAKVTPFAGLTYELSPAATLYASYSEIFIPQFELDVNGDTLDPLEGRQYELGVKGELAYGLNYSAALFDLRQVNRSVAVRGTDYAEPEGDVRSRGFETEVSGEVIPNLHLSAGYTYTETEYLEGPDAGAVFSTYTPEHMLKLTALYDVTEGMMQGWSFGGRLTSMSEFSSRGITAPAYNVVDLMAAKDLGRDTVLRLGVDNAFDEDYYSRVGSNVVFNFRGAPRTFNMSLTKSF</sequence>
<feature type="domain" description="TonB-dependent receptor-like beta-barrel" evidence="13">
    <location>
        <begin position="244"/>
        <end position="674"/>
    </location>
</feature>
<evidence type="ECO:0000313" key="15">
    <source>
        <dbReference type="EMBL" id="SLN55885.1"/>
    </source>
</evidence>
<dbReference type="InterPro" id="IPR010105">
    <property type="entry name" value="TonB_sidphr_rcpt"/>
</dbReference>
<dbReference type="NCBIfam" id="TIGR01783">
    <property type="entry name" value="TonB-siderophor"/>
    <property type="match status" value="1"/>
</dbReference>
<dbReference type="Gene3D" id="2.170.130.10">
    <property type="entry name" value="TonB-dependent receptor, plug domain"/>
    <property type="match status" value="1"/>
</dbReference>
<evidence type="ECO:0000256" key="11">
    <source>
        <dbReference type="RuleBase" id="RU003357"/>
    </source>
</evidence>
<keyword evidence="5 10" id="KW-0812">Transmembrane</keyword>
<feature type="chain" id="PRO_5013095382" evidence="12">
    <location>
        <begin position="33"/>
        <end position="707"/>
    </location>
</feature>